<proteinExistence type="predicted"/>
<dbReference type="AlphaFoldDB" id="J9EA41"/>
<evidence type="ECO:0000313" key="1">
    <source>
        <dbReference type="EMBL" id="EJW79216.1"/>
    </source>
</evidence>
<gene>
    <name evidence="1" type="ORF">WUBG_09876</name>
</gene>
<dbReference type="EMBL" id="ADBV01005720">
    <property type="protein sequence ID" value="EJW79216.1"/>
    <property type="molecule type" value="Genomic_DNA"/>
</dbReference>
<accession>J9EA41</accession>
<feature type="non-terminal residue" evidence="1">
    <location>
        <position position="1"/>
    </location>
</feature>
<sequence>LHSGCSCRSQSAWLRDTEGLGYLLSGTNLDGDCGLMYVAKITNARCAAVLHLSLTVPQQIVCKGCPPYSERREADARLPTRKLWMATLCDCEASAQAFALRLRLCGPL</sequence>
<comment type="caution">
    <text evidence="1">The sequence shown here is derived from an EMBL/GenBank/DDBJ whole genome shotgun (WGS) entry which is preliminary data.</text>
</comment>
<dbReference type="Proteomes" id="UP000004810">
    <property type="component" value="Unassembled WGS sequence"/>
</dbReference>
<name>J9EA41_WUCBA</name>
<organism evidence="1 2">
    <name type="scientific">Wuchereria bancrofti</name>
    <dbReference type="NCBI Taxonomy" id="6293"/>
    <lineage>
        <taxon>Eukaryota</taxon>
        <taxon>Metazoa</taxon>
        <taxon>Ecdysozoa</taxon>
        <taxon>Nematoda</taxon>
        <taxon>Chromadorea</taxon>
        <taxon>Rhabditida</taxon>
        <taxon>Spirurina</taxon>
        <taxon>Spiruromorpha</taxon>
        <taxon>Filarioidea</taxon>
        <taxon>Onchocercidae</taxon>
        <taxon>Wuchereria</taxon>
    </lineage>
</organism>
<evidence type="ECO:0000313" key="2">
    <source>
        <dbReference type="Proteomes" id="UP000004810"/>
    </source>
</evidence>
<protein>
    <submittedName>
        <fullName evidence="1">Uncharacterized protein</fullName>
    </submittedName>
</protein>
<reference evidence="2" key="1">
    <citation type="submission" date="2012-08" db="EMBL/GenBank/DDBJ databases">
        <title>The Genome Sequence of Wuchereria bancrofti.</title>
        <authorList>
            <person name="Nutman T.B."/>
            <person name="Fink D.L."/>
            <person name="Russ C."/>
            <person name="Young S."/>
            <person name="Zeng Q."/>
            <person name="Koehrsen M."/>
            <person name="Alvarado L."/>
            <person name="Berlin A."/>
            <person name="Chapman S.B."/>
            <person name="Chen Z."/>
            <person name="Freedman E."/>
            <person name="Gellesch M."/>
            <person name="Goldberg J."/>
            <person name="Griggs A."/>
            <person name="Gujja S."/>
            <person name="Heilman E.R."/>
            <person name="Heiman D."/>
            <person name="Hepburn T."/>
            <person name="Howarth C."/>
            <person name="Jen D."/>
            <person name="Larson L."/>
            <person name="Lewis B."/>
            <person name="Mehta T."/>
            <person name="Park D."/>
            <person name="Pearson M."/>
            <person name="Roberts A."/>
            <person name="Saif S."/>
            <person name="Shea T."/>
            <person name="Shenoy N."/>
            <person name="Sisk P."/>
            <person name="Stolte C."/>
            <person name="Sykes S."/>
            <person name="Walk T."/>
            <person name="White J."/>
            <person name="Yandava C."/>
            <person name="Haas B."/>
            <person name="Henn M.R."/>
            <person name="Nusbaum C."/>
            <person name="Birren B."/>
        </authorList>
    </citation>
    <scope>NUCLEOTIDE SEQUENCE [LARGE SCALE GENOMIC DNA]</scope>
    <source>
        <strain evidence="2">NA</strain>
    </source>
</reference>